<keyword evidence="6" id="KW-0175">Coiled coil</keyword>
<dbReference type="AlphaFoldDB" id="A0ABC8UHF0"/>
<feature type="region of interest" description="Disordered" evidence="7">
    <location>
        <begin position="461"/>
        <end position="501"/>
    </location>
</feature>
<comment type="similarity">
    <text evidence="2">Belongs to the TPX2 family.</text>
</comment>
<gene>
    <name evidence="9" type="ORF">ILEXP_LOCUS50452</name>
</gene>
<feature type="compositionally biased region" description="Polar residues" evidence="7">
    <location>
        <begin position="468"/>
        <end position="478"/>
    </location>
</feature>
<feature type="region of interest" description="Disordered" evidence="7">
    <location>
        <begin position="212"/>
        <end position="236"/>
    </location>
</feature>
<evidence type="ECO:0000256" key="2">
    <source>
        <dbReference type="ARBA" id="ARBA00005885"/>
    </source>
</evidence>
<feature type="compositionally biased region" description="Polar residues" evidence="7">
    <location>
        <begin position="289"/>
        <end position="314"/>
    </location>
</feature>
<evidence type="ECO:0000259" key="8">
    <source>
        <dbReference type="Pfam" id="PF06886"/>
    </source>
</evidence>
<keyword evidence="10" id="KW-1185">Reference proteome</keyword>
<keyword evidence="5" id="KW-0206">Cytoskeleton</keyword>
<dbReference type="InterPro" id="IPR027329">
    <property type="entry name" value="TPX2_C"/>
</dbReference>
<comment type="caution">
    <text evidence="9">The sequence shown here is derived from an EMBL/GenBank/DDBJ whole genome shotgun (WGS) entry which is preliminary data.</text>
</comment>
<evidence type="ECO:0000256" key="3">
    <source>
        <dbReference type="ARBA" id="ARBA00022490"/>
    </source>
</evidence>
<dbReference type="Proteomes" id="UP001642360">
    <property type="component" value="Unassembled WGS sequence"/>
</dbReference>
<evidence type="ECO:0000256" key="1">
    <source>
        <dbReference type="ARBA" id="ARBA00004245"/>
    </source>
</evidence>
<evidence type="ECO:0000313" key="9">
    <source>
        <dbReference type="EMBL" id="CAK9180460.1"/>
    </source>
</evidence>
<feature type="domain" description="TPX2 C-terminal" evidence="8">
    <location>
        <begin position="400"/>
        <end position="472"/>
    </location>
</feature>
<evidence type="ECO:0000256" key="4">
    <source>
        <dbReference type="ARBA" id="ARBA00022701"/>
    </source>
</evidence>
<dbReference type="PANTHER" id="PTHR47067:SF7">
    <property type="entry name" value="TPX2 (TARGETING PROTEIN FOR XKLP2) PROTEIN FAMILY"/>
    <property type="match status" value="1"/>
</dbReference>
<organism evidence="9 10">
    <name type="scientific">Ilex paraguariensis</name>
    <name type="common">yerba mate</name>
    <dbReference type="NCBI Taxonomy" id="185542"/>
    <lineage>
        <taxon>Eukaryota</taxon>
        <taxon>Viridiplantae</taxon>
        <taxon>Streptophyta</taxon>
        <taxon>Embryophyta</taxon>
        <taxon>Tracheophyta</taxon>
        <taxon>Spermatophyta</taxon>
        <taxon>Magnoliopsida</taxon>
        <taxon>eudicotyledons</taxon>
        <taxon>Gunneridae</taxon>
        <taxon>Pentapetalae</taxon>
        <taxon>asterids</taxon>
        <taxon>campanulids</taxon>
        <taxon>Aquifoliales</taxon>
        <taxon>Aquifoliaceae</taxon>
        <taxon>Ilex</taxon>
    </lineage>
</organism>
<evidence type="ECO:0000256" key="6">
    <source>
        <dbReference type="SAM" id="Coils"/>
    </source>
</evidence>
<feature type="compositionally biased region" description="Polar residues" evidence="7">
    <location>
        <begin position="214"/>
        <end position="225"/>
    </location>
</feature>
<feature type="coiled-coil region" evidence="6">
    <location>
        <begin position="405"/>
        <end position="447"/>
    </location>
</feature>
<proteinExistence type="inferred from homology"/>
<dbReference type="Pfam" id="PF06886">
    <property type="entry name" value="TPX2"/>
    <property type="match status" value="1"/>
</dbReference>
<evidence type="ECO:0000256" key="7">
    <source>
        <dbReference type="SAM" id="MobiDB-lite"/>
    </source>
</evidence>
<keyword evidence="3" id="KW-0963">Cytoplasm</keyword>
<dbReference type="PANTHER" id="PTHR47067">
    <property type="entry name" value="TPX2 (TARGETING PROTEIN FOR XKLP2) PROTEIN FAMILY-RELATED"/>
    <property type="match status" value="1"/>
</dbReference>
<evidence type="ECO:0000256" key="5">
    <source>
        <dbReference type="ARBA" id="ARBA00023212"/>
    </source>
</evidence>
<comment type="subcellular location">
    <subcellularLocation>
        <location evidence="1">Cytoplasm</location>
        <location evidence="1">Cytoskeleton</location>
    </subcellularLocation>
</comment>
<dbReference type="GO" id="GO:0005874">
    <property type="term" value="C:microtubule"/>
    <property type="evidence" value="ECO:0007669"/>
    <property type="project" value="UniProtKB-KW"/>
</dbReference>
<reference evidence="9 10" key="1">
    <citation type="submission" date="2024-02" db="EMBL/GenBank/DDBJ databases">
        <authorList>
            <person name="Vignale AGUSTIN F."/>
            <person name="Sosa J E."/>
            <person name="Modenutti C."/>
        </authorList>
    </citation>
    <scope>NUCLEOTIDE SEQUENCE [LARGE SCALE GENOMIC DNA]</scope>
</reference>
<dbReference type="InterPro" id="IPR044216">
    <property type="entry name" value="WDL7"/>
</dbReference>
<keyword evidence="4" id="KW-0493">Microtubule</keyword>
<accession>A0ABC8UHF0</accession>
<protein>
    <recommendedName>
        <fullName evidence="8">TPX2 C-terminal domain-containing protein</fullName>
    </recommendedName>
</protein>
<sequence length="501" mass="55428">MGEPTCVVNPFSYASGLSNEAHQGNPMPALGESISFGRFMSESLAWEKWSTFSHNRYVEEAERYAQPGSVAQKKAFFEAHYKRIAAKKAAALLEEQNAVSNNIGAEIEGGVRDSTTHDSQTVDLNSQVAVDEHEAAKTQVTEVEFTGKADVYDSNVVLVEPENGKMEGADLVTTNEDLGANPTKDELYNQLENQKMGSGELIGTPQMEKPLLKSSRSNQEASSPVSKKKPFMSSLKSSICHRPSKVPFSPAKTAVTIHARKENIAPTPRKPAIDSIDKNGPTPKSLRSLINFTPSREPNKFTNPGSRMTESSRVALSASKATKDCETPLRTPKMVSVNGVPKHPSATPCSENRRIKTPVDPTASGSKPSGPKWQLLSAVYTKSVSACRKKLQSPTLSTPFTLRTEERAARRKQKLEERFNAKEAQKVQLQTKLKEKAETELRKLRKSFCFKARPLPDFYKERDIPKNQIKQTQLTHPQSPKLGRKPSEAQCKAQSHKLQRL</sequence>
<feature type="region of interest" description="Disordered" evidence="7">
    <location>
        <begin position="289"/>
        <end position="371"/>
    </location>
</feature>
<name>A0ABC8UHF0_9AQUA</name>
<evidence type="ECO:0000313" key="10">
    <source>
        <dbReference type="Proteomes" id="UP001642360"/>
    </source>
</evidence>
<dbReference type="EMBL" id="CAUOFW020007724">
    <property type="protein sequence ID" value="CAK9180460.1"/>
    <property type="molecule type" value="Genomic_DNA"/>
</dbReference>